<accession>X1KUI0</accession>
<organism evidence="1">
    <name type="scientific">marine sediment metagenome</name>
    <dbReference type="NCBI Taxonomy" id="412755"/>
    <lineage>
        <taxon>unclassified sequences</taxon>
        <taxon>metagenomes</taxon>
        <taxon>ecological metagenomes</taxon>
    </lineage>
</organism>
<dbReference type="EMBL" id="BARV01013027">
    <property type="protein sequence ID" value="GAI10742.1"/>
    <property type="molecule type" value="Genomic_DNA"/>
</dbReference>
<proteinExistence type="predicted"/>
<gene>
    <name evidence="1" type="ORF">S06H3_23796</name>
</gene>
<name>X1KUI0_9ZZZZ</name>
<comment type="caution">
    <text evidence="1">The sequence shown here is derived from an EMBL/GenBank/DDBJ whole genome shotgun (WGS) entry which is preliminary data.</text>
</comment>
<dbReference type="AlphaFoldDB" id="X1KUI0"/>
<reference evidence="1" key="1">
    <citation type="journal article" date="2014" name="Front. Microbiol.">
        <title>High frequency of phylogenetically diverse reductive dehalogenase-homologous genes in deep subseafloor sedimentary metagenomes.</title>
        <authorList>
            <person name="Kawai M."/>
            <person name="Futagami T."/>
            <person name="Toyoda A."/>
            <person name="Takaki Y."/>
            <person name="Nishi S."/>
            <person name="Hori S."/>
            <person name="Arai W."/>
            <person name="Tsubouchi T."/>
            <person name="Morono Y."/>
            <person name="Uchiyama I."/>
            <person name="Ito T."/>
            <person name="Fujiyama A."/>
            <person name="Inagaki F."/>
            <person name="Takami H."/>
        </authorList>
    </citation>
    <scope>NUCLEOTIDE SEQUENCE</scope>
    <source>
        <strain evidence="1">Expedition CK06-06</strain>
    </source>
</reference>
<sequence>VAGSAGFDDYLHHNDDANTYLSFLDDHIDLYAGGIHMIKVRQHVTEQDIVVINEAAADVDFRVESSGDENALFVQGSDGNVGIGTSSPAQELDVNGTVQMSGFKLTPGGTNGHVLTTDGLGVGSWAAIPPDADWTISGNYMYSTAASCSVGIGIETSGSKLGVHGGVGIGAS</sequence>
<protein>
    <submittedName>
        <fullName evidence="1">Uncharacterized protein</fullName>
    </submittedName>
</protein>
<feature type="non-terminal residue" evidence="1">
    <location>
        <position position="172"/>
    </location>
</feature>
<feature type="non-terminal residue" evidence="1">
    <location>
        <position position="1"/>
    </location>
</feature>
<evidence type="ECO:0000313" key="1">
    <source>
        <dbReference type="EMBL" id="GAI10742.1"/>
    </source>
</evidence>